<evidence type="ECO:0000256" key="2">
    <source>
        <dbReference type="ARBA" id="ARBA00008320"/>
    </source>
</evidence>
<dbReference type="AlphaFoldDB" id="S8GP55"/>
<accession>S8GP55</accession>
<evidence type="ECO:0000256" key="7">
    <source>
        <dbReference type="SAM" id="MobiDB-lite"/>
    </source>
</evidence>
<dbReference type="RefSeq" id="XP_018637453.1">
    <property type="nucleotide sequence ID" value="XM_018781875.1"/>
</dbReference>
<dbReference type="PANTHER" id="PTHR12945:SF0">
    <property type="entry name" value="TRNA (ADENINE(58)-N(1))-METHYLTRANSFERASE NON-CATALYTIC SUBUNIT TRM6"/>
    <property type="match status" value="1"/>
</dbReference>
<comment type="subcellular location">
    <subcellularLocation>
        <location evidence="1">Nucleus</location>
    </subcellularLocation>
</comment>
<keyword evidence="8" id="KW-0648">Protein biosynthesis</keyword>
<gene>
    <name evidence="8" type="ORF">TGME49_281545</name>
</gene>
<feature type="compositionally biased region" description="Basic and acidic residues" evidence="7">
    <location>
        <begin position="558"/>
        <end position="567"/>
    </location>
</feature>
<feature type="region of interest" description="Disordered" evidence="7">
    <location>
        <begin position="251"/>
        <end position="270"/>
    </location>
</feature>
<dbReference type="EMBL" id="KE138829">
    <property type="protein sequence ID" value="EPT30339.1"/>
    <property type="molecule type" value="Genomic_DNA"/>
</dbReference>
<evidence type="ECO:0000256" key="5">
    <source>
        <dbReference type="ARBA" id="ARBA00023242"/>
    </source>
</evidence>
<feature type="region of interest" description="Disordered" evidence="7">
    <location>
        <begin position="457"/>
        <end position="504"/>
    </location>
</feature>
<name>S8GP55_TOXGM</name>
<dbReference type="GO" id="GO:0005634">
    <property type="term" value="C:nucleus"/>
    <property type="evidence" value="ECO:0007669"/>
    <property type="project" value="UniProtKB-SubCell"/>
</dbReference>
<dbReference type="GeneID" id="7898592"/>
<evidence type="ECO:0000313" key="9">
    <source>
        <dbReference type="Proteomes" id="UP000001529"/>
    </source>
</evidence>
<dbReference type="GO" id="GO:0003743">
    <property type="term" value="F:translation initiation factor activity"/>
    <property type="evidence" value="ECO:0007669"/>
    <property type="project" value="UniProtKB-KW"/>
</dbReference>
<dbReference type="KEGG" id="tgo:TGME49_281545"/>
<sequence length="1011" mass="111864">MLVPAVWTFTATHASKILRRPQSLRWAQSFAVFSAEKGFSFQGVVAGPLRDAETCFPDATVYRFHFVRLGVFPQTRTTERQPGIFSHLALHAESQLQFLDQVRLFAFQCTAPCEKLTDLETNEMPTCGLSAWPRQPPRTSTADTHVKSRTSAVGKRSFKEEIKGLHFSPRPPSHSVSVFSFFHMGRVVRERYVSVGERLTGHSNSFFWKRLRKKLSADTSEKACVALAQRHAALPVEEESPWHFLSRGTDLKSREQVPRGRDSPPNCLPPSTERSECFAYLVFPFLFNDKAFSVARHAPPRTVVFLAFCMQTRACTCRSNLNPTPPSQLSPLRNGRQGISIPRNSDFSCHLSRQLFLSAFAFIRSSCAAPPLSHCRLLRFFHLFSTLLFPPRFGPFRAPFLPFFFSLPPRRVNLISKTLPENLDTQRLVECNPLFDEGTEDPSSPVEIAVPLKRRKLASSSRDLHPSELQTKTSRSPSPSASFSSSSPSSSSSSSPSSSSASSALSPSAVGLVEEGMFVVLICSLGRRFVVRVPRCSETGDREEEENGDAVAAASRTSRRETERESRGSSSGAWSSSASPFDFPPSLLPGHAFFSSFLCCRGVWRLDDSPACVDELLAQAQRDGDSEEGGSREGKSPSAYRTAFDLHEEVEGDNRDIADSNDAQQLTAGKIECLREEGMRGEEVIRLLMANSSTFEKKTKFAQEKYIRKKMARHLKRVTVLPATLREVCEAYYATDAAKIAHLRMDYLSSVLINANIKCGDRVLVFDHAMGLLTGAVALQLSGVGRVWRLVDRGSSDKIEAELNLSPSVRRTIFNVPLANAESWPTKRRELLAASENRPTQASVLEAQVDASSPVNSSSAASLSPSSSSSSSPSASASPVLSSNRFFCEMEQMHSAGVDSVIYVLGLKKLIKATPADALPSLRQLAHRLLLLAFRLLKSGGRLVVFCHNWEIASALHAAAGASREFFHVQMQEFMLREQQILPRRTHPVMNSSLPLFSGFVVSAIRMQPDK</sequence>
<organism evidence="8 9">
    <name type="scientific">Toxoplasma gondii (strain ATCC 50611 / Me49)</name>
    <dbReference type="NCBI Taxonomy" id="508771"/>
    <lineage>
        <taxon>Eukaryota</taxon>
        <taxon>Sar</taxon>
        <taxon>Alveolata</taxon>
        <taxon>Apicomplexa</taxon>
        <taxon>Conoidasida</taxon>
        <taxon>Coccidia</taxon>
        <taxon>Eucoccidiorida</taxon>
        <taxon>Eimeriorina</taxon>
        <taxon>Sarcocystidae</taxon>
        <taxon>Toxoplasma</taxon>
    </lineage>
</organism>
<dbReference type="EMBL" id="CM002041">
    <property type="protein sequence ID" value="EPT30339.1"/>
    <property type="molecule type" value="Genomic_DNA"/>
</dbReference>
<dbReference type="Pfam" id="PF04189">
    <property type="entry name" value="Gcd10p"/>
    <property type="match status" value="1"/>
</dbReference>
<keyword evidence="4" id="KW-0819">tRNA processing</keyword>
<evidence type="ECO:0000256" key="3">
    <source>
        <dbReference type="ARBA" id="ARBA00021704"/>
    </source>
</evidence>
<dbReference type="GO" id="GO:0031515">
    <property type="term" value="C:tRNA (m1A) methyltransferase complex"/>
    <property type="evidence" value="ECO:0007669"/>
    <property type="project" value="InterPro"/>
</dbReference>
<evidence type="ECO:0000256" key="4">
    <source>
        <dbReference type="ARBA" id="ARBA00022694"/>
    </source>
</evidence>
<feature type="region of interest" description="Disordered" evidence="7">
    <location>
        <begin position="128"/>
        <end position="151"/>
    </location>
</feature>
<comment type="similarity">
    <text evidence="2">Belongs to the TRM6/GCD10 family.</text>
</comment>
<proteinExistence type="inferred from homology"/>
<evidence type="ECO:0000256" key="6">
    <source>
        <dbReference type="ARBA" id="ARBA00032319"/>
    </source>
</evidence>
<reference evidence="8" key="1">
    <citation type="submission" date="2013-04" db="EMBL/GenBank/DDBJ databases">
        <authorList>
            <person name="Sibley D."/>
            <person name="Venepally P."/>
            <person name="Karamycheva S."/>
            <person name="Hadjithomas M."/>
            <person name="Khan A."/>
            <person name="Brunk B."/>
            <person name="Roos D."/>
            <person name="Caler E."/>
            <person name="Lorenzi H."/>
        </authorList>
    </citation>
    <scope>NUCLEOTIDE SEQUENCE [LARGE SCALE GENOMIC DNA]</scope>
    <source>
        <strain evidence="8">ME49</strain>
    </source>
</reference>
<dbReference type="PANTHER" id="PTHR12945">
    <property type="entry name" value="TRANSLATION INITIATION FACTOR EIF3-RELATED"/>
    <property type="match status" value="1"/>
</dbReference>
<dbReference type="GO" id="GO:0030488">
    <property type="term" value="P:tRNA methylation"/>
    <property type="evidence" value="ECO:0007669"/>
    <property type="project" value="InterPro"/>
</dbReference>
<feature type="region of interest" description="Disordered" evidence="7">
    <location>
        <begin position="856"/>
        <end position="878"/>
    </location>
</feature>
<keyword evidence="5" id="KW-0539">Nucleus</keyword>
<dbReference type="OrthoDB" id="10254665at2759"/>
<feature type="compositionally biased region" description="Low complexity" evidence="7">
    <location>
        <begin position="568"/>
        <end position="579"/>
    </location>
</feature>
<protein>
    <recommendedName>
        <fullName evidence="3">tRNA (adenine(58)-N(1))-methyltransferase non-catalytic subunit TRM6</fullName>
    </recommendedName>
    <alternativeName>
        <fullName evidence="6">tRNA(m1A58)-methyltransferase subunit TRM6</fullName>
    </alternativeName>
</protein>
<keyword evidence="9" id="KW-1185">Reference proteome</keyword>
<feature type="compositionally biased region" description="Low complexity" evidence="7">
    <location>
        <begin position="474"/>
        <end position="504"/>
    </location>
</feature>
<feature type="region of interest" description="Disordered" evidence="7">
    <location>
        <begin position="538"/>
        <end position="579"/>
    </location>
</feature>
<feature type="compositionally biased region" description="Basic and acidic residues" evidence="7">
    <location>
        <begin position="251"/>
        <end position="262"/>
    </location>
</feature>
<evidence type="ECO:0000313" key="8">
    <source>
        <dbReference type="EMBL" id="EPT30339.1"/>
    </source>
</evidence>
<dbReference type="InterPro" id="IPR017423">
    <property type="entry name" value="TRM6"/>
</dbReference>
<dbReference type="Proteomes" id="UP000001529">
    <property type="component" value="Chromosome VIIa"/>
</dbReference>
<dbReference type="VEuPathDB" id="ToxoDB:TGME49_281545"/>
<keyword evidence="8" id="KW-0396">Initiation factor</keyword>
<evidence type="ECO:0000256" key="1">
    <source>
        <dbReference type="ARBA" id="ARBA00004123"/>
    </source>
</evidence>